<dbReference type="InterPro" id="IPR006944">
    <property type="entry name" value="Phage/GTA_portal"/>
</dbReference>
<feature type="compositionally biased region" description="Basic and acidic residues" evidence="4">
    <location>
        <begin position="576"/>
        <end position="590"/>
    </location>
</feature>
<name>A0ABV6QH09_9ACTN</name>
<feature type="region of interest" description="Disordered" evidence="4">
    <location>
        <begin position="576"/>
        <end position="598"/>
    </location>
</feature>
<dbReference type="Gene3D" id="1.20.1270.210">
    <property type="match status" value="1"/>
</dbReference>
<protein>
    <submittedName>
        <fullName evidence="6">Phage portal protein</fullName>
    </submittedName>
</protein>
<comment type="caution">
    <text evidence="6">The sequence shown here is derived from an EMBL/GenBank/DDBJ whole genome shotgun (WGS) entry which is preliminary data.</text>
</comment>
<proteinExistence type="predicted"/>
<evidence type="ECO:0000313" key="6">
    <source>
        <dbReference type="EMBL" id="MFC0623830.1"/>
    </source>
</evidence>
<keyword evidence="3" id="KW-0378">Hydrolase</keyword>
<dbReference type="EMBL" id="JBHLTC010000006">
    <property type="protein sequence ID" value="MFC0623830.1"/>
    <property type="molecule type" value="Genomic_DNA"/>
</dbReference>
<evidence type="ECO:0000313" key="7">
    <source>
        <dbReference type="Proteomes" id="UP001589890"/>
    </source>
</evidence>
<keyword evidence="2" id="KW-0645">Protease</keyword>
<dbReference type="RefSeq" id="WP_380044530.1">
    <property type="nucleotide sequence ID" value="NZ_JBHLTC010000006.1"/>
</dbReference>
<dbReference type="Pfam" id="PF04860">
    <property type="entry name" value="Phage_portal"/>
    <property type="match status" value="1"/>
</dbReference>
<dbReference type="Proteomes" id="UP001589890">
    <property type="component" value="Unassembled WGS sequence"/>
</dbReference>
<reference evidence="6 7" key="1">
    <citation type="submission" date="2024-09" db="EMBL/GenBank/DDBJ databases">
        <authorList>
            <person name="Sun Q."/>
            <person name="Mori K."/>
        </authorList>
    </citation>
    <scope>NUCLEOTIDE SEQUENCE [LARGE SCALE GENOMIC DNA]</scope>
    <source>
        <strain evidence="6 7">CGMCC 1.15906</strain>
    </source>
</reference>
<dbReference type="Gene3D" id="3.30.1120.70">
    <property type="match status" value="1"/>
</dbReference>
<dbReference type="InterPro" id="IPR054613">
    <property type="entry name" value="Peptidase_S78_dom"/>
</dbReference>
<feature type="region of interest" description="Disordered" evidence="4">
    <location>
        <begin position="376"/>
        <end position="412"/>
    </location>
</feature>
<organism evidence="6 7">
    <name type="scientific">Kribbella deserti</name>
    <dbReference type="NCBI Taxonomy" id="1926257"/>
    <lineage>
        <taxon>Bacteria</taxon>
        <taxon>Bacillati</taxon>
        <taxon>Actinomycetota</taxon>
        <taxon>Actinomycetes</taxon>
        <taxon>Propionibacteriales</taxon>
        <taxon>Kribbellaceae</taxon>
        <taxon>Kribbella</taxon>
    </lineage>
</organism>
<dbReference type="Pfam" id="PF04586">
    <property type="entry name" value="Peptidase_S78"/>
    <property type="match status" value="1"/>
</dbReference>
<evidence type="ECO:0000256" key="2">
    <source>
        <dbReference type="ARBA" id="ARBA00022670"/>
    </source>
</evidence>
<evidence type="ECO:0000256" key="3">
    <source>
        <dbReference type="ARBA" id="ARBA00022801"/>
    </source>
</evidence>
<accession>A0ABV6QH09</accession>
<feature type="domain" description="Prohead serine protease" evidence="5">
    <location>
        <begin position="437"/>
        <end position="578"/>
    </location>
</feature>
<keyword evidence="7" id="KW-1185">Reference proteome</keyword>
<evidence type="ECO:0000259" key="5">
    <source>
        <dbReference type="Pfam" id="PF04586"/>
    </source>
</evidence>
<dbReference type="SUPFAM" id="SSF56563">
    <property type="entry name" value="Major capsid protein gp5"/>
    <property type="match status" value="1"/>
</dbReference>
<evidence type="ECO:0000256" key="4">
    <source>
        <dbReference type="SAM" id="MobiDB-lite"/>
    </source>
</evidence>
<keyword evidence="1" id="KW-1188">Viral release from host cell</keyword>
<dbReference type="Gene3D" id="3.40.140.120">
    <property type="match status" value="1"/>
</dbReference>
<sequence>MGILARLAQAFGRDPVTSFALETQAALAYAVDASSVPAQIFGLTGYGDPIAKAAPVVREIAIQVPAVKRARDLIAATIGQLPAEVLDSKKAVTRNPLLDQPERYRARVITMTLTVEDLLFYAKAWWQVIERDGAGWPTFVKRLNPLDVDDGTGWPLLPEMRDYQYEPGKVFVNGKHVPDADLIRFDSPNEALLYAGARAIRTSLRLDNSAANYAEGTPPADYFEPREGADPISDDDVQALLDAWKAARLKRSTAYVPAALKYTVSGFDPQKLQLHEARQHAVVEIARASGIEPEALGVSTTSRTYFNAYDKRKEFTDFVLSPYVVAIEERLSMADVTRRGHLVKINLDAFLRSSAKERYEAYEIGLRVGAISPDGEVRELEGKPPLPKAKAAPSAPPDESSDSEGTPPVTNHKFDAPEVEVALEATPPGVTFKVNRESRTITGLAVPFGTVADSGGMSWSFSKGTLTYADAKRVKLLISHDWSRAVGYAASLAETDEGLVASFKVARGPEGDFALQMAEDGVYDGLSIGVAAGGRFDVKDGVNHAISAPLVEISLTPAPAYDSARVTSVAAEATHTKKESLVDNETKTEGTEAPAVTASAEQAAAPVITVEAPKFEGLADAIGAALAAHLPKPEDKPEVVKAAADEGVKAEPLPYRFDGLRGSHDFSTDLFAFAREGDGEAGSRVEKFMNVAFAATTGDVAALNPARPRPDLYVDNLDFGTPMSDAVRKGTLGDQTPFVLPKFGTATNLVAAHVEGTAPTPGGFTATSQTVTPGALSGKVEITREVIDAGGSPQVSGLIWNEMVRAYNEAVEERVAALLDAATPAPLATLAVADGNEVLANKILPGLAQLQFIRGGARMRDLFLEENLFMALAAAKYTDGRNIFPILNPTNAQGRSEADWGSIQIGSYVGRPAWALGSGSQVNAESSYLLNRNDVSQWVSAPKRFSFDYRVEKVDLAVWGYEASAITRLAGVRELSYDPAA</sequence>
<gene>
    <name evidence="6" type="ORF">ACFFGN_07135</name>
</gene>
<evidence type="ECO:0000256" key="1">
    <source>
        <dbReference type="ARBA" id="ARBA00022612"/>
    </source>
</evidence>